<reference evidence="2 3" key="1">
    <citation type="journal article" date="2015" name="PLoS ONE">
        <title>Lysis to Kill: Evaluation of the Lytic Abilities, and Genomics of Nine Bacteriophages Infective for Gordonia spp. and Their Potential Use in Activated Sludge Foam Biocontrol.</title>
        <authorList>
            <person name="Dyson Z.A."/>
            <person name="Tucci J."/>
            <person name="Seviour R.J."/>
            <person name="Petrovski S."/>
        </authorList>
    </citation>
    <scope>NUCLEOTIDE SEQUENCE [LARGE SCALE GENOMIC DNA]</scope>
</reference>
<dbReference type="GeneID" id="28801142"/>
<feature type="transmembrane region" description="Helical" evidence="1">
    <location>
        <begin position="12"/>
        <end position="35"/>
    </location>
</feature>
<keyword evidence="3" id="KW-1185">Reference proteome</keyword>
<keyword evidence="1" id="KW-0472">Membrane</keyword>
<organism evidence="2 3">
    <name type="scientific">Gordonia phage GMA6</name>
    <dbReference type="NCBI Taxonomy" id="1647285"/>
    <lineage>
        <taxon>Viruses</taxon>
        <taxon>Duplodnaviria</taxon>
        <taxon>Heunggongvirae</taxon>
        <taxon>Uroviricota</taxon>
        <taxon>Caudoviricetes</taxon>
        <taxon>Bendigovirus</taxon>
        <taxon>Bendigovirus GMA6</taxon>
    </lineage>
</organism>
<feature type="transmembrane region" description="Helical" evidence="1">
    <location>
        <begin position="56"/>
        <end position="77"/>
    </location>
</feature>
<evidence type="ECO:0000313" key="3">
    <source>
        <dbReference type="Proteomes" id="UP000203886"/>
    </source>
</evidence>
<accession>A0A0K0NLB0</accession>
<dbReference type="EMBL" id="KR063280">
    <property type="protein sequence ID" value="AKL88373.1"/>
    <property type="molecule type" value="Genomic_DNA"/>
</dbReference>
<gene>
    <name evidence="2" type="ORF">GMA6_92</name>
</gene>
<keyword evidence="1" id="KW-0812">Transmembrane</keyword>
<protein>
    <submittedName>
        <fullName evidence="2">Uncharacterized protein</fullName>
    </submittedName>
</protein>
<dbReference type="Proteomes" id="UP000203886">
    <property type="component" value="Segment"/>
</dbReference>
<proteinExistence type="predicted"/>
<name>A0A0K0NLB0_9CAUD</name>
<dbReference type="RefSeq" id="YP_009273574.1">
    <property type="nucleotide sequence ID" value="NC_030906.1"/>
</dbReference>
<sequence>MIMTLQDFVHVLIFIVMLLLGAALLCALGTCIYVARLRWPETKRNNKMGESAKSDVRLMAVCSVIFAFALGVVVWLLGQAVQDWGVFGWA</sequence>
<evidence type="ECO:0000256" key="1">
    <source>
        <dbReference type="SAM" id="Phobius"/>
    </source>
</evidence>
<evidence type="ECO:0000313" key="2">
    <source>
        <dbReference type="EMBL" id="AKL88373.1"/>
    </source>
</evidence>
<keyword evidence="1" id="KW-1133">Transmembrane helix</keyword>
<dbReference type="KEGG" id="vg:28801142"/>